<dbReference type="PANTHER" id="PTHR48022:SF29">
    <property type="entry name" value="SUGAR TRANSPORTER, PUTATIVE (AFU_ORTHOLOGUE AFUA_6G14500)-RELATED"/>
    <property type="match status" value="1"/>
</dbReference>
<dbReference type="OrthoDB" id="6133115at2759"/>
<dbReference type="InterPro" id="IPR020846">
    <property type="entry name" value="MFS_dom"/>
</dbReference>
<keyword evidence="3 7" id="KW-0813">Transport</keyword>
<evidence type="ECO:0000256" key="6">
    <source>
        <dbReference type="ARBA" id="ARBA00023136"/>
    </source>
</evidence>
<feature type="transmembrane region" description="Helical" evidence="8">
    <location>
        <begin position="385"/>
        <end position="404"/>
    </location>
</feature>
<keyword evidence="6 8" id="KW-0472">Membrane</keyword>
<feature type="transmembrane region" description="Helical" evidence="8">
    <location>
        <begin position="107"/>
        <end position="125"/>
    </location>
</feature>
<evidence type="ECO:0000256" key="3">
    <source>
        <dbReference type="ARBA" id="ARBA00022448"/>
    </source>
</evidence>
<dbReference type="PANTHER" id="PTHR48022">
    <property type="entry name" value="PLASTIDIC GLUCOSE TRANSPORTER 4"/>
    <property type="match status" value="1"/>
</dbReference>
<dbReference type="Proteomes" id="UP000758603">
    <property type="component" value="Unassembled WGS sequence"/>
</dbReference>
<sequence>MAIIGRKEELGDPRVSDIARNDTKKWYHKPNLRFLYLILVPCGLGVEWTSGFDSSMMNSLQAVASWVEYFNNPTSDRLGLLNAMYSLGGLMAVPFVPSVSQLLGRRWTIATGSLIMFLGAGLQAGALNQDMFLASRWVLGFGIPFAIVNASSLIGELSYEKERPFMTSLFNASWFVGAIVAAGTTYGTFQMSSTWAWRLPSLLQFVPSMCQLCFLPFCPESPRWLVSKDRSDEAFAILSKYHGEGEHGEEFVRLEFAQIQSTLALEKETEKSFIWADVFRDAPMRRRFLLAVIIGIFTQWSGNGLLSFYMKKILNLVGINDNLTIQRIILGKSCWDLVTGVPIALTAPRFRRRVMFLTCTCGAACVYVAWTIASARYAIDNTAAAGIPVLVFIFLYSPFYNLGWNALTYTYLVEIFPYSQRSKGIAVEQLAVRTAVFFNTYVNPIALDKIGWKYYIVYCVWILVEITTVYLLFPETKGRTLEELAFMFEGREARERQARGVEKQLELELEPTTIHVSDTNHSKA</sequence>
<evidence type="ECO:0000256" key="4">
    <source>
        <dbReference type="ARBA" id="ARBA00022692"/>
    </source>
</evidence>
<feature type="transmembrane region" description="Helical" evidence="8">
    <location>
        <begin position="78"/>
        <end position="95"/>
    </location>
</feature>
<dbReference type="Pfam" id="PF00083">
    <property type="entry name" value="Sugar_tr"/>
    <property type="match status" value="1"/>
</dbReference>
<evidence type="ECO:0000313" key="11">
    <source>
        <dbReference type="Proteomes" id="UP000758603"/>
    </source>
</evidence>
<evidence type="ECO:0000256" key="5">
    <source>
        <dbReference type="ARBA" id="ARBA00022989"/>
    </source>
</evidence>
<dbReference type="GO" id="GO:0005351">
    <property type="term" value="F:carbohydrate:proton symporter activity"/>
    <property type="evidence" value="ECO:0007669"/>
    <property type="project" value="TreeGrafter"/>
</dbReference>
<dbReference type="RefSeq" id="XP_045965145.1">
    <property type="nucleotide sequence ID" value="XM_046109393.1"/>
</dbReference>
<protein>
    <submittedName>
        <fullName evidence="10">Major myo-inositol transporter iolT</fullName>
    </submittedName>
</protein>
<evidence type="ECO:0000313" key="10">
    <source>
        <dbReference type="EMBL" id="KAH6661014.1"/>
    </source>
</evidence>
<dbReference type="GeneID" id="70138284"/>
<dbReference type="SUPFAM" id="SSF103473">
    <property type="entry name" value="MFS general substrate transporter"/>
    <property type="match status" value="1"/>
</dbReference>
<evidence type="ECO:0000256" key="7">
    <source>
        <dbReference type="RuleBase" id="RU003346"/>
    </source>
</evidence>
<dbReference type="GO" id="GO:0016020">
    <property type="term" value="C:membrane"/>
    <property type="evidence" value="ECO:0007669"/>
    <property type="project" value="UniProtKB-SubCell"/>
</dbReference>
<dbReference type="InterPro" id="IPR036259">
    <property type="entry name" value="MFS_trans_sf"/>
</dbReference>
<comment type="subcellular location">
    <subcellularLocation>
        <location evidence="1">Membrane</location>
        <topology evidence="1">Multi-pass membrane protein</topology>
    </subcellularLocation>
</comment>
<dbReference type="AlphaFoldDB" id="A0A9P8UX93"/>
<feature type="transmembrane region" description="Helical" evidence="8">
    <location>
        <begin position="329"/>
        <end position="347"/>
    </location>
</feature>
<feature type="transmembrane region" description="Helical" evidence="8">
    <location>
        <begin position="288"/>
        <end position="309"/>
    </location>
</feature>
<dbReference type="InterPro" id="IPR003663">
    <property type="entry name" value="Sugar/inositol_transpt"/>
</dbReference>
<name>A0A9P8UX93_9PEZI</name>
<evidence type="ECO:0000256" key="1">
    <source>
        <dbReference type="ARBA" id="ARBA00004141"/>
    </source>
</evidence>
<evidence type="ECO:0000259" key="9">
    <source>
        <dbReference type="PROSITE" id="PS50850"/>
    </source>
</evidence>
<comment type="similarity">
    <text evidence="2 7">Belongs to the major facilitator superfamily. Sugar transporter (TC 2.A.1.1) family.</text>
</comment>
<proteinExistence type="inferred from homology"/>
<keyword evidence="5 8" id="KW-1133">Transmembrane helix</keyword>
<keyword evidence="4 8" id="KW-0812">Transmembrane</keyword>
<evidence type="ECO:0000256" key="2">
    <source>
        <dbReference type="ARBA" id="ARBA00010992"/>
    </source>
</evidence>
<dbReference type="InterPro" id="IPR005828">
    <property type="entry name" value="MFS_sugar_transport-like"/>
</dbReference>
<feature type="transmembrane region" description="Helical" evidence="8">
    <location>
        <begin position="354"/>
        <end position="373"/>
    </location>
</feature>
<feature type="transmembrane region" description="Helical" evidence="8">
    <location>
        <begin position="454"/>
        <end position="473"/>
    </location>
</feature>
<keyword evidence="11" id="KW-1185">Reference proteome</keyword>
<dbReference type="NCBIfam" id="TIGR00879">
    <property type="entry name" value="SP"/>
    <property type="match status" value="1"/>
</dbReference>
<comment type="caution">
    <text evidence="10">The sequence shown here is derived from an EMBL/GenBank/DDBJ whole genome shotgun (WGS) entry which is preliminary data.</text>
</comment>
<feature type="transmembrane region" description="Helical" evidence="8">
    <location>
        <begin position="169"/>
        <end position="189"/>
    </location>
</feature>
<reference evidence="10" key="1">
    <citation type="journal article" date="2021" name="Nat. Commun.">
        <title>Genetic determinants of endophytism in the Arabidopsis root mycobiome.</title>
        <authorList>
            <person name="Mesny F."/>
            <person name="Miyauchi S."/>
            <person name="Thiergart T."/>
            <person name="Pickel B."/>
            <person name="Atanasova L."/>
            <person name="Karlsson M."/>
            <person name="Huettel B."/>
            <person name="Barry K.W."/>
            <person name="Haridas S."/>
            <person name="Chen C."/>
            <person name="Bauer D."/>
            <person name="Andreopoulos W."/>
            <person name="Pangilinan J."/>
            <person name="LaButti K."/>
            <person name="Riley R."/>
            <person name="Lipzen A."/>
            <person name="Clum A."/>
            <person name="Drula E."/>
            <person name="Henrissat B."/>
            <person name="Kohler A."/>
            <person name="Grigoriev I.V."/>
            <person name="Martin F.M."/>
            <person name="Hacquard S."/>
        </authorList>
    </citation>
    <scope>NUCLEOTIDE SEQUENCE</scope>
    <source>
        <strain evidence="10">MPI-SDFR-AT-0073</strain>
    </source>
</reference>
<accession>A0A9P8UX93</accession>
<gene>
    <name evidence="10" type="ORF">BKA67DRAFT_72601</name>
</gene>
<dbReference type="EMBL" id="JAGPXC010000001">
    <property type="protein sequence ID" value="KAH6661014.1"/>
    <property type="molecule type" value="Genomic_DNA"/>
</dbReference>
<dbReference type="PROSITE" id="PS50850">
    <property type="entry name" value="MFS"/>
    <property type="match status" value="1"/>
</dbReference>
<feature type="domain" description="Major facilitator superfamily (MFS) profile" evidence="9">
    <location>
        <begin position="39"/>
        <end position="477"/>
    </location>
</feature>
<dbReference type="InterPro" id="IPR050360">
    <property type="entry name" value="MFS_Sugar_Transporters"/>
</dbReference>
<organism evidence="10 11">
    <name type="scientific">Truncatella angustata</name>
    <dbReference type="NCBI Taxonomy" id="152316"/>
    <lineage>
        <taxon>Eukaryota</taxon>
        <taxon>Fungi</taxon>
        <taxon>Dikarya</taxon>
        <taxon>Ascomycota</taxon>
        <taxon>Pezizomycotina</taxon>
        <taxon>Sordariomycetes</taxon>
        <taxon>Xylariomycetidae</taxon>
        <taxon>Amphisphaeriales</taxon>
        <taxon>Sporocadaceae</taxon>
        <taxon>Truncatella</taxon>
    </lineage>
</organism>
<feature type="transmembrane region" description="Helical" evidence="8">
    <location>
        <begin position="137"/>
        <end position="157"/>
    </location>
</feature>
<dbReference type="Gene3D" id="1.20.1250.20">
    <property type="entry name" value="MFS general substrate transporter like domains"/>
    <property type="match status" value="1"/>
</dbReference>
<evidence type="ECO:0000256" key="8">
    <source>
        <dbReference type="SAM" id="Phobius"/>
    </source>
</evidence>
<dbReference type="FunFam" id="1.20.1250.20:FF:000117">
    <property type="entry name" value="MFS hexose transporter"/>
    <property type="match status" value="1"/>
</dbReference>